<dbReference type="AlphaFoldDB" id="A0A1D7QCX3"/>
<keyword evidence="1" id="KW-0732">Signal</keyword>
<gene>
    <name evidence="2" type="ORF">BFS30_04115</name>
</gene>
<dbReference type="OrthoDB" id="1100648at2"/>
<dbReference type="Gene3D" id="3.40.390.70">
    <property type="match status" value="1"/>
</dbReference>
<sequence>MNLKLLFSLLSLMIALALGCKKEPVIQPDTLQPEYQLPQGNQPYDNKILDFYKKYGTYILYKFNDKDFQWNISANILYAADPGDQDYIAQSLEMMDKKLFSFYTEPFLKLSLPYKILLSSRIRRVVAPDTLATPVNAVSTFSHFTFGQASPRLGNLTEQELTVMKNELHIAYWKQAVITKKVELPDLFIAATDYGMVQDYNKNEYGVFTYSYGMTASDDFLDYITAIVSHTAEELEATIFLPENDPQGRFKFKYNAVINYYKAKYNLDLQAIGNSK</sequence>
<feature type="signal peptide" evidence="1">
    <location>
        <begin position="1"/>
        <end position="17"/>
    </location>
</feature>
<reference evidence="2 3" key="1">
    <citation type="submission" date="2016-08" db="EMBL/GenBank/DDBJ databases">
        <authorList>
            <person name="Seilhamer J.J."/>
        </authorList>
    </citation>
    <scope>NUCLEOTIDE SEQUENCE [LARGE SCALE GENOMIC DNA]</scope>
    <source>
        <strain evidence="2 3">DX4</strain>
    </source>
</reference>
<protein>
    <submittedName>
        <fullName evidence="2">Uncharacterized protein</fullName>
    </submittedName>
</protein>
<evidence type="ECO:0000313" key="2">
    <source>
        <dbReference type="EMBL" id="AOM76409.1"/>
    </source>
</evidence>
<dbReference type="KEGG" id="psty:BFS30_04115"/>
<evidence type="ECO:0000313" key="3">
    <source>
        <dbReference type="Proteomes" id="UP000094313"/>
    </source>
</evidence>
<dbReference type="Proteomes" id="UP000094313">
    <property type="component" value="Chromosome"/>
</dbReference>
<evidence type="ECO:0000256" key="1">
    <source>
        <dbReference type="SAM" id="SignalP"/>
    </source>
</evidence>
<keyword evidence="3" id="KW-1185">Reference proteome</keyword>
<proteinExistence type="predicted"/>
<dbReference type="EMBL" id="CP017141">
    <property type="protein sequence ID" value="AOM76409.1"/>
    <property type="molecule type" value="Genomic_DNA"/>
</dbReference>
<accession>A0A1D7QCX3</accession>
<feature type="chain" id="PRO_5009098377" evidence="1">
    <location>
        <begin position="18"/>
        <end position="276"/>
    </location>
</feature>
<dbReference type="PROSITE" id="PS51257">
    <property type="entry name" value="PROKAR_LIPOPROTEIN"/>
    <property type="match status" value="1"/>
</dbReference>
<dbReference type="RefSeq" id="WP_069378105.1">
    <property type="nucleotide sequence ID" value="NZ_CP017141.1"/>
</dbReference>
<name>A0A1D7QCX3_9SPHI</name>
<organism evidence="2 3">
    <name type="scientific">Pedobacter steynii</name>
    <dbReference type="NCBI Taxonomy" id="430522"/>
    <lineage>
        <taxon>Bacteria</taxon>
        <taxon>Pseudomonadati</taxon>
        <taxon>Bacteroidota</taxon>
        <taxon>Sphingobacteriia</taxon>
        <taxon>Sphingobacteriales</taxon>
        <taxon>Sphingobacteriaceae</taxon>
        <taxon>Pedobacter</taxon>
    </lineage>
</organism>